<reference evidence="4 5" key="1">
    <citation type="submission" date="2017-05" db="EMBL/GenBank/DDBJ databases">
        <authorList>
            <person name="Song R."/>
            <person name="Chenine A.L."/>
            <person name="Ruprecht R.M."/>
        </authorList>
    </citation>
    <scope>NUCLEOTIDE SEQUENCE [LARGE SCALE GENOMIC DNA]</scope>
    <source>
        <strain evidence="4 5">CECT 8489</strain>
    </source>
</reference>
<keyword evidence="2 4" id="KW-0808">Transferase</keyword>
<keyword evidence="5" id="KW-1185">Reference proteome</keyword>
<accession>A0A238J4P5</accession>
<dbReference type="CDD" id="cd02440">
    <property type="entry name" value="AdoMet_MTases"/>
    <property type="match status" value="1"/>
</dbReference>
<evidence type="ECO:0000256" key="2">
    <source>
        <dbReference type="ARBA" id="ARBA00022679"/>
    </source>
</evidence>
<protein>
    <submittedName>
        <fullName evidence="4">Cypemycin methyltransferase</fullName>
        <ecNumber evidence="4">2.1.1.-</ecNumber>
    </submittedName>
</protein>
<sequence>MLEFISGLMTDKETLNAYAEKAKDYAKRFTTAKPDLHLAAFMLAVPKDGRVLDLGCGTGRSSAFMKKAGFKVDALDASVEMAEIARTENDVEVTIGGFETLDDVATYDGVYANFSLLHATKAEMPEHLARVSKALVPGGFFHIGLKTGTGEKRDALGRFYAYYTDAEITGLLEDAGFVVIERSFGADEGLDGTVAPWIILLAGKVK</sequence>
<evidence type="ECO:0000259" key="3">
    <source>
        <dbReference type="Pfam" id="PF13649"/>
    </source>
</evidence>
<evidence type="ECO:0000313" key="5">
    <source>
        <dbReference type="Proteomes" id="UP000201838"/>
    </source>
</evidence>
<dbReference type="Pfam" id="PF13649">
    <property type="entry name" value="Methyltransf_25"/>
    <property type="match status" value="1"/>
</dbReference>
<dbReference type="AlphaFoldDB" id="A0A238J4P5"/>
<dbReference type="EC" id="2.1.1.-" evidence="4"/>
<feature type="domain" description="Methyltransferase" evidence="3">
    <location>
        <begin position="51"/>
        <end position="139"/>
    </location>
</feature>
<dbReference type="InterPro" id="IPR041698">
    <property type="entry name" value="Methyltransf_25"/>
</dbReference>
<dbReference type="InterPro" id="IPR029063">
    <property type="entry name" value="SAM-dependent_MTases_sf"/>
</dbReference>
<dbReference type="EMBL" id="FXXQ01000012">
    <property type="protein sequence ID" value="SMX25105.1"/>
    <property type="molecule type" value="Genomic_DNA"/>
</dbReference>
<dbReference type="GO" id="GO:0008168">
    <property type="term" value="F:methyltransferase activity"/>
    <property type="evidence" value="ECO:0007669"/>
    <property type="project" value="UniProtKB-KW"/>
</dbReference>
<keyword evidence="1 4" id="KW-0489">Methyltransferase</keyword>
<name>A0A238J4P5_9RHOB</name>
<organism evidence="4 5">
    <name type="scientific">Boseongicola aestuarii</name>
    <dbReference type="NCBI Taxonomy" id="1470561"/>
    <lineage>
        <taxon>Bacteria</taxon>
        <taxon>Pseudomonadati</taxon>
        <taxon>Pseudomonadota</taxon>
        <taxon>Alphaproteobacteria</taxon>
        <taxon>Rhodobacterales</taxon>
        <taxon>Paracoccaceae</taxon>
        <taxon>Boseongicola</taxon>
    </lineage>
</organism>
<evidence type="ECO:0000313" key="4">
    <source>
        <dbReference type="EMBL" id="SMX25105.1"/>
    </source>
</evidence>
<evidence type="ECO:0000256" key="1">
    <source>
        <dbReference type="ARBA" id="ARBA00022603"/>
    </source>
</evidence>
<proteinExistence type="predicted"/>
<dbReference type="PANTHER" id="PTHR43861">
    <property type="entry name" value="TRANS-ACONITATE 2-METHYLTRANSFERASE-RELATED"/>
    <property type="match status" value="1"/>
</dbReference>
<dbReference type="SUPFAM" id="SSF53335">
    <property type="entry name" value="S-adenosyl-L-methionine-dependent methyltransferases"/>
    <property type="match status" value="1"/>
</dbReference>
<dbReference type="Proteomes" id="UP000201838">
    <property type="component" value="Unassembled WGS sequence"/>
</dbReference>
<dbReference type="Gene3D" id="3.40.50.150">
    <property type="entry name" value="Vaccinia Virus protein VP39"/>
    <property type="match status" value="1"/>
</dbReference>
<gene>
    <name evidence="4" type="primary">cypM</name>
    <name evidence="4" type="ORF">BOA8489_03239</name>
</gene>
<dbReference type="PANTHER" id="PTHR43861:SF1">
    <property type="entry name" value="TRANS-ACONITATE 2-METHYLTRANSFERASE"/>
    <property type="match status" value="1"/>
</dbReference>
<dbReference type="GO" id="GO:0032259">
    <property type="term" value="P:methylation"/>
    <property type="evidence" value="ECO:0007669"/>
    <property type="project" value="UniProtKB-KW"/>
</dbReference>